<dbReference type="GO" id="GO:0003924">
    <property type="term" value="F:GTPase activity"/>
    <property type="evidence" value="ECO:0007669"/>
    <property type="project" value="UniProtKB-UniRule"/>
</dbReference>
<dbReference type="GO" id="GO:0005886">
    <property type="term" value="C:plasma membrane"/>
    <property type="evidence" value="ECO:0007669"/>
    <property type="project" value="UniProtKB-SubCell"/>
</dbReference>
<dbReference type="PRINTS" id="PR00326">
    <property type="entry name" value="GTP1OBG"/>
</dbReference>
<feature type="region of interest" description="G1" evidence="7">
    <location>
        <begin position="14"/>
        <end position="21"/>
    </location>
</feature>
<keyword evidence="6" id="KW-0699">rRNA-binding</keyword>
<comment type="function">
    <text evidence="6">An essential GTPase that binds both GDP and GTP, with rapid nucleotide exchange. Plays a role in 16S rRNA processing and 30S ribosomal subunit biogenesis and possibly also in cell cycle regulation and energy metabolism.</text>
</comment>
<feature type="binding site" evidence="6">
    <location>
        <begin position="123"/>
        <end position="126"/>
    </location>
    <ligand>
        <name>GTP</name>
        <dbReference type="ChEBI" id="CHEBI:37565"/>
    </ligand>
</feature>
<dbReference type="PROSITE" id="PS51713">
    <property type="entry name" value="G_ERA"/>
    <property type="match status" value="1"/>
</dbReference>
<feature type="region of interest" description="G5" evidence="7">
    <location>
        <begin position="152"/>
        <end position="154"/>
    </location>
</feature>
<dbReference type="Pfam" id="PF07650">
    <property type="entry name" value="KH_2"/>
    <property type="match status" value="1"/>
</dbReference>
<dbReference type="Pfam" id="PF01926">
    <property type="entry name" value="MMR_HSR1"/>
    <property type="match status" value="1"/>
</dbReference>
<dbReference type="InterPro" id="IPR030388">
    <property type="entry name" value="G_ERA_dom"/>
</dbReference>
<dbReference type="GO" id="GO:0000028">
    <property type="term" value="P:ribosomal small subunit assembly"/>
    <property type="evidence" value="ECO:0007669"/>
    <property type="project" value="TreeGrafter"/>
</dbReference>
<dbReference type="NCBIfam" id="TIGR00231">
    <property type="entry name" value="small_GTP"/>
    <property type="match status" value="1"/>
</dbReference>
<keyword evidence="6" id="KW-0690">Ribosome biogenesis</keyword>
<feature type="region of interest" description="G2" evidence="7">
    <location>
        <begin position="40"/>
        <end position="44"/>
    </location>
</feature>
<evidence type="ECO:0000256" key="1">
    <source>
        <dbReference type="ARBA" id="ARBA00007921"/>
    </source>
</evidence>
<dbReference type="Gene3D" id="3.40.50.300">
    <property type="entry name" value="P-loop containing nucleotide triphosphate hydrolases"/>
    <property type="match status" value="1"/>
</dbReference>
<keyword evidence="4 6" id="KW-0694">RNA-binding</keyword>
<evidence type="ECO:0000313" key="12">
    <source>
        <dbReference type="Proteomes" id="UP000287502"/>
    </source>
</evidence>
<dbReference type="SUPFAM" id="SSF52540">
    <property type="entry name" value="P-loop containing nucleoside triphosphate hydrolases"/>
    <property type="match status" value="1"/>
</dbReference>
<comment type="similarity">
    <text evidence="1 6 7 8">Belongs to the TRAFAC class TrmE-Era-EngA-EngB-Septin-like GTPase superfamily. Era GTPase family.</text>
</comment>
<dbReference type="InterPro" id="IPR009019">
    <property type="entry name" value="KH_sf_prok-type"/>
</dbReference>
<dbReference type="InterPro" id="IPR015946">
    <property type="entry name" value="KH_dom-like_a/b"/>
</dbReference>
<feature type="region of interest" description="G3" evidence="7">
    <location>
        <begin position="61"/>
        <end position="64"/>
    </location>
</feature>
<keyword evidence="6" id="KW-0472">Membrane</keyword>
<dbReference type="CDD" id="cd22534">
    <property type="entry name" value="KH-II_Era"/>
    <property type="match status" value="1"/>
</dbReference>
<dbReference type="InterPro" id="IPR004044">
    <property type="entry name" value="KH_dom_type_2"/>
</dbReference>
<keyword evidence="12" id="KW-1185">Reference proteome</keyword>
<reference evidence="11 12" key="1">
    <citation type="submission" date="2019-01" db="EMBL/GenBank/DDBJ databases">
        <title>Geovibrio thiophilus DSM 11263, complete genome.</title>
        <authorList>
            <person name="Spring S."/>
            <person name="Bunk B."/>
            <person name="Sproer C."/>
        </authorList>
    </citation>
    <scope>NUCLEOTIDE SEQUENCE [LARGE SCALE GENOMIC DNA]</scope>
    <source>
        <strain evidence="11 12">DSM 11263</strain>
    </source>
</reference>
<evidence type="ECO:0000259" key="10">
    <source>
        <dbReference type="PROSITE" id="PS51713"/>
    </source>
</evidence>
<dbReference type="InterPro" id="IPR027417">
    <property type="entry name" value="P-loop_NTPase"/>
</dbReference>
<evidence type="ECO:0000256" key="3">
    <source>
        <dbReference type="ARBA" id="ARBA00022741"/>
    </source>
</evidence>
<dbReference type="KEGG" id="gtl:EP073_07390"/>
<evidence type="ECO:0000256" key="2">
    <source>
        <dbReference type="ARBA" id="ARBA00020484"/>
    </source>
</evidence>
<evidence type="ECO:0000256" key="8">
    <source>
        <dbReference type="RuleBase" id="RU003761"/>
    </source>
</evidence>
<name>A0A3R5UXW4_9BACT</name>
<dbReference type="InterPro" id="IPR006073">
    <property type="entry name" value="GTP-bd"/>
</dbReference>
<dbReference type="InterPro" id="IPR005225">
    <property type="entry name" value="Small_GTP-bd"/>
</dbReference>
<keyword evidence="3 6" id="KW-0547">Nucleotide-binding</keyword>
<accession>A0A3R5UXW4</accession>
<proteinExistence type="inferred from homology"/>
<evidence type="ECO:0000256" key="7">
    <source>
        <dbReference type="PROSITE-ProRule" id="PRU01050"/>
    </source>
</evidence>
<dbReference type="Gene3D" id="3.30.300.20">
    <property type="match status" value="1"/>
</dbReference>
<dbReference type="SUPFAM" id="SSF54814">
    <property type="entry name" value="Prokaryotic type KH domain (KH-domain type II)"/>
    <property type="match status" value="1"/>
</dbReference>
<evidence type="ECO:0000256" key="4">
    <source>
        <dbReference type="ARBA" id="ARBA00022884"/>
    </source>
</evidence>
<dbReference type="EMBL" id="CP035108">
    <property type="protein sequence ID" value="QAR33229.1"/>
    <property type="molecule type" value="Genomic_DNA"/>
</dbReference>
<keyword evidence="6" id="KW-0963">Cytoplasm</keyword>
<feature type="domain" description="Era-type G" evidence="10">
    <location>
        <begin position="6"/>
        <end position="173"/>
    </location>
</feature>
<comment type="subcellular location">
    <subcellularLocation>
        <location evidence="6">Cytoplasm</location>
    </subcellularLocation>
    <subcellularLocation>
        <location evidence="6">Cell membrane</location>
        <topology evidence="6">Peripheral membrane protein</topology>
    </subcellularLocation>
</comment>
<feature type="binding site" evidence="6">
    <location>
        <begin position="61"/>
        <end position="65"/>
    </location>
    <ligand>
        <name>GTP</name>
        <dbReference type="ChEBI" id="CHEBI:37565"/>
    </ligand>
</feature>
<dbReference type="NCBIfam" id="TIGR00436">
    <property type="entry name" value="era"/>
    <property type="match status" value="1"/>
</dbReference>
<evidence type="ECO:0000259" key="9">
    <source>
        <dbReference type="PROSITE" id="PS50823"/>
    </source>
</evidence>
<dbReference type="GO" id="GO:0005525">
    <property type="term" value="F:GTP binding"/>
    <property type="evidence" value="ECO:0007669"/>
    <property type="project" value="UniProtKB-UniRule"/>
</dbReference>
<keyword evidence="5 6" id="KW-0342">GTP-binding</keyword>
<dbReference type="GO" id="GO:0043024">
    <property type="term" value="F:ribosomal small subunit binding"/>
    <property type="evidence" value="ECO:0007669"/>
    <property type="project" value="TreeGrafter"/>
</dbReference>
<organism evidence="11 12">
    <name type="scientific">Geovibrio thiophilus</name>
    <dbReference type="NCBI Taxonomy" id="139438"/>
    <lineage>
        <taxon>Bacteria</taxon>
        <taxon>Pseudomonadati</taxon>
        <taxon>Deferribacterota</taxon>
        <taxon>Deferribacteres</taxon>
        <taxon>Deferribacterales</taxon>
        <taxon>Geovibrionaceae</taxon>
        <taxon>Geovibrio</taxon>
    </lineage>
</organism>
<gene>
    <name evidence="6" type="primary">era</name>
    <name evidence="11" type="ORF">EP073_07390</name>
</gene>
<dbReference type="OrthoDB" id="9805918at2"/>
<feature type="binding site" evidence="6">
    <location>
        <begin position="14"/>
        <end position="21"/>
    </location>
    <ligand>
        <name>GTP</name>
        <dbReference type="ChEBI" id="CHEBI:37565"/>
    </ligand>
</feature>
<feature type="domain" description="KH type-2" evidence="9">
    <location>
        <begin position="204"/>
        <end position="281"/>
    </location>
</feature>
<dbReference type="GO" id="GO:0005829">
    <property type="term" value="C:cytosol"/>
    <property type="evidence" value="ECO:0007669"/>
    <property type="project" value="TreeGrafter"/>
</dbReference>
<dbReference type="HAMAP" id="MF_00367">
    <property type="entry name" value="GTPase_Era"/>
    <property type="match status" value="1"/>
</dbReference>
<dbReference type="NCBIfam" id="NF000908">
    <property type="entry name" value="PRK00089.1"/>
    <property type="match status" value="1"/>
</dbReference>
<comment type="subunit">
    <text evidence="6">Monomer.</text>
</comment>
<evidence type="ECO:0000256" key="6">
    <source>
        <dbReference type="HAMAP-Rule" id="MF_00367"/>
    </source>
</evidence>
<evidence type="ECO:0000256" key="5">
    <source>
        <dbReference type="ARBA" id="ARBA00023134"/>
    </source>
</evidence>
<protein>
    <recommendedName>
        <fullName evidence="2 6">GTPase Era</fullName>
    </recommendedName>
</protein>
<dbReference type="PANTHER" id="PTHR42698:SF1">
    <property type="entry name" value="GTPASE ERA, MITOCHONDRIAL"/>
    <property type="match status" value="1"/>
</dbReference>
<dbReference type="PROSITE" id="PS50823">
    <property type="entry name" value="KH_TYPE_2"/>
    <property type="match status" value="1"/>
</dbReference>
<sequence length="296" mass="33667">MSEIYKAGFVSILGRPNVGKSTLINSLIGEKIAIVSNKPQTTRTNIQGIKTGENYQIVFIDTPGYHKAKDTLNRLMVQQAADSIDMADIIFLMVQADEHMGPEFRNLVKILEESKATKFLVINKLDIFKKEKAFLLAEKMFPVLNFTEVVPISARTGKNIDLLVELAVKHLPEGMPMFDSEEITTVPEKMLIAEYIREQVFEQLQDELPYRIVVETESVEDTEDGRMEISASIIVDRESHKGMVIGKQGARLKEIGTKARMNLEKFFGVKIHLALWVKIRNDWADKNEFLRIQGLR</sequence>
<dbReference type="CDD" id="cd04163">
    <property type="entry name" value="Era"/>
    <property type="match status" value="1"/>
</dbReference>
<dbReference type="RefSeq" id="WP_128466515.1">
    <property type="nucleotide sequence ID" value="NZ_CP035108.1"/>
</dbReference>
<keyword evidence="6" id="KW-1003">Cell membrane</keyword>
<evidence type="ECO:0000313" key="11">
    <source>
        <dbReference type="EMBL" id="QAR33229.1"/>
    </source>
</evidence>
<dbReference type="InterPro" id="IPR005662">
    <property type="entry name" value="GTPase_Era-like"/>
</dbReference>
<feature type="region of interest" description="G4" evidence="7">
    <location>
        <begin position="123"/>
        <end position="126"/>
    </location>
</feature>
<dbReference type="PANTHER" id="PTHR42698">
    <property type="entry name" value="GTPASE ERA"/>
    <property type="match status" value="1"/>
</dbReference>
<dbReference type="GO" id="GO:0070181">
    <property type="term" value="F:small ribosomal subunit rRNA binding"/>
    <property type="evidence" value="ECO:0007669"/>
    <property type="project" value="UniProtKB-UniRule"/>
</dbReference>
<dbReference type="AlphaFoldDB" id="A0A3R5UXW4"/>
<dbReference type="Proteomes" id="UP000287502">
    <property type="component" value="Chromosome"/>
</dbReference>